<proteinExistence type="inferred from homology"/>
<feature type="chain" id="PRO_5046440281" description="Parvulin-like PPIase" evidence="10">
    <location>
        <begin position="22"/>
        <end position="293"/>
    </location>
</feature>
<feature type="domain" description="PpiC" evidence="11">
    <location>
        <begin position="145"/>
        <end position="234"/>
    </location>
</feature>
<evidence type="ECO:0000256" key="2">
    <source>
        <dbReference type="ARBA" id="ARBA00007656"/>
    </source>
</evidence>
<evidence type="ECO:0000259" key="11">
    <source>
        <dbReference type="PROSITE" id="PS50198"/>
    </source>
</evidence>
<feature type="compositionally biased region" description="Gly residues" evidence="9">
    <location>
        <begin position="187"/>
        <end position="196"/>
    </location>
</feature>
<dbReference type="PROSITE" id="PS01096">
    <property type="entry name" value="PPIC_PPIASE_1"/>
    <property type="match status" value="1"/>
</dbReference>
<dbReference type="Proteomes" id="UP001597135">
    <property type="component" value="Unassembled WGS sequence"/>
</dbReference>
<dbReference type="InterPro" id="IPR000297">
    <property type="entry name" value="PPIase_PpiC"/>
</dbReference>
<dbReference type="InterPro" id="IPR050245">
    <property type="entry name" value="PrsA_foldase"/>
</dbReference>
<evidence type="ECO:0000256" key="9">
    <source>
        <dbReference type="SAM" id="MobiDB-lite"/>
    </source>
</evidence>
<keyword evidence="13" id="KW-1185">Reference proteome</keyword>
<evidence type="ECO:0000256" key="5">
    <source>
        <dbReference type="ARBA" id="ARBA00023110"/>
    </source>
</evidence>
<feature type="region of interest" description="Disordered" evidence="9">
    <location>
        <begin position="176"/>
        <end position="196"/>
    </location>
</feature>
<comment type="caution">
    <text evidence="12">The sequence shown here is derived from an EMBL/GenBank/DDBJ whole genome shotgun (WGS) entry which is preliminary data.</text>
</comment>
<dbReference type="SUPFAM" id="SSF109998">
    <property type="entry name" value="Triger factor/SurA peptide-binding domain-like"/>
    <property type="match status" value="1"/>
</dbReference>
<evidence type="ECO:0000256" key="4">
    <source>
        <dbReference type="ARBA" id="ARBA00018370"/>
    </source>
</evidence>
<feature type="signal peptide" evidence="10">
    <location>
        <begin position="1"/>
        <end position="21"/>
    </location>
</feature>
<evidence type="ECO:0000256" key="8">
    <source>
        <dbReference type="PROSITE-ProRule" id="PRU00278"/>
    </source>
</evidence>
<evidence type="ECO:0000256" key="1">
    <source>
        <dbReference type="ARBA" id="ARBA00000971"/>
    </source>
</evidence>
<protein>
    <recommendedName>
        <fullName evidence="4">Parvulin-like PPIase</fullName>
        <ecNumber evidence="3">5.2.1.8</ecNumber>
    </recommendedName>
    <alternativeName>
        <fullName evidence="6">Peptidyl-prolyl cis-trans isomerase plp</fullName>
    </alternativeName>
    <alternativeName>
        <fullName evidence="7">Rotamase plp</fullName>
    </alternativeName>
</protein>
<dbReference type="PANTHER" id="PTHR47245:SF2">
    <property type="entry name" value="PEPTIDYL-PROLYL CIS-TRANS ISOMERASE HP_0175-RELATED"/>
    <property type="match status" value="1"/>
</dbReference>
<dbReference type="GO" id="GO:0003755">
    <property type="term" value="F:peptidyl-prolyl cis-trans isomerase activity"/>
    <property type="evidence" value="ECO:0007669"/>
    <property type="project" value="UniProtKB-EC"/>
</dbReference>
<organism evidence="12 13">
    <name type="scientific">Litorisediminicola beolgyonensis</name>
    <dbReference type="NCBI Taxonomy" id="1173614"/>
    <lineage>
        <taxon>Bacteria</taxon>
        <taxon>Pseudomonadati</taxon>
        <taxon>Pseudomonadota</taxon>
        <taxon>Alphaproteobacteria</taxon>
        <taxon>Rhodobacterales</taxon>
        <taxon>Paracoccaceae</taxon>
        <taxon>Litorisediminicola</taxon>
    </lineage>
</organism>
<dbReference type="PANTHER" id="PTHR47245">
    <property type="entry name" value="PEPTIDYLPROLYL ISOMERASE"/>
    <property type="match status" value="1"/>
</dbReference>
<dbReference type="PROSITE" id="PS50198">
    <property type="entry name" value="PPIC_PPIASE_2"/>
    <property type="match status" value="1"/>
</dbReference>
<dbReference type="InterPro" id="IPR046357">
    <property type="entry name" value="PPIase_dom_sf"/>
</dbReference>
<evidence type="ECO:0000256" key="10">
    <source>
        <dbReference type="SAM" id="SignalP"/>
    </source>
</evidence>
<dbReference type="Gene3D" id="1.10.8.1040">
    <property type="match status" value="1"/>
</dbReference>
<evidence type="ECO:0000256" key="3">
    <source>
        <dbReference type="ARBA" id="ARBA00013194"/>
    </source>
</evidence>
<evidence type="ECO:0000256" key="7">
    <source>
        <dbReference type="ARBA" id="ARBA00031484"/>
    </source>
</evidence>
<accession>A0ABW3ZD55</accession>
<comment type="similarity">
    <text evidence="2">Belongs to the PpiC/parvulin rotamase family.</text>
</comment>
<dbReference type="InterPro" id="IPR023058">
    <property type="entry name" value="PPIase_PpiC_CS"/>
</dbReference>
<evidence type="ECO:0000313" key="12">
    <source>
        <dbReference type="EMBL" id="MFD1340854.1"/>
    </source>
</evidence>
<sequence>MHRFTIGAALMAALMAGPVTAQETASDTATPDAAPEADLGQVVATVNGQDITLGEMLMIRSGLPEQYQQLPDTVLWDGILDQLIQQEVLSQTDMAEETERVRIALKNERRALIASEALAKLSEQLWTEEDVQKAYEEAFAGQEMGEEYNAQHILVETEEDALAIKEELDGGADFDTLAKERSTGPSGPQGGQLGWFGQGQMVEPFEKAVMALEAGQVSEPVQTQFGWHVIRLNETRDRQAPPLDQVRDQIVAQLERQGVEEKIKELVDGAEVTRTDTADVDTSVLSRTDLIEN</sequence>
<dbReference type="Pfam" id="PF00639">
    <property type="entry name" value="Rotamase"/>
    <property type="match status" value="1"/>
</dbReference>
<dbReference type="InterPro" id="IPR027304">
    <property type="entry name" value="Trigger_fact/SurA_dom_sf"/>
</dbReference>
<reference evidence="13" key="1">
    <citation type="journal article" date="2019" name="Int. J. Syst. Evol. Microbiol.">
        <title>The Global Catalogue of Microorganisms (GCM) 10K type strain sequencing project: providing services to taxonomists for standard genome sequencing and annotation.</title>
        <authorList>
            <consortium name="The Broad Institute Genomics Platform"/>
            <consortium name="The Broad Institute Genome Sequencing Center for Infectious Disease"/>
            <person name="Wu L."/>
            <person name="Ma J."/>
        </authorList>
    </citation>
    <scope>NUCLEOTIDE SEQUENCE [LARGE SCALE GENOMIC DNA]</scope>
    <source>
        <strain evidence="13">CCUG 62953</strain>
    </source>
</reference>
<keyword evidence="8 12" id="KW-0413">Isomerase</keyword>
<dbReference type="Gene3D" id="3.10.50.40">
    <property type="match status" value="1"/>
</dbReference>
<dbReference type="SUPFAM" id="SSF54534">
    <property type="entry name" value="FKBP-like"/>
    <property type="match status" value="1"/>
</dbReference>
<name>A0ABW3ZD55_9RHOB</name>
<dbReference type="EC" id="5.2.1.8" evidence="3"/>
<dbReference type="RefSeq" id="WP_386800916.1">
    <property type="nucleotide sequence ID" value="NZ_JBHTMU010000001.1"/>
</dbReference>
<keyword evidence="5 8" id="KW-0697">Rotamase</keyword>
<comment type="catalytic activity">
    <reaction evidence="1">
        <text>[protein]-peptidylproline (omega=180) = [protein]-peptidylproline (omega=0)</text>
        <dbReference type="Rhea" id="RHEA:16237"/>
        <dbReference type="Rhea" id="RHEA-COMP:10747"/>
        <dbReference type="Rhea" id="RHEA-COMP:10748"/>
        <dbReference type="ChEBI" id="CHEBI:83833"/>
        <dbReference type="ChEBI" id="CHEBI:83834"/>
        <dbReference type="EC" id="5.2.1.8"/>
    </reaction>
</comment>
<keyword evidence="10" id="KW-0732">Signal</keyword>
<evidence type="ECO:0000256" key="6">
    <source>
        <dbReference type="ARBA" id="ARBA00030642"/>
    </source>
</evidence>
<gene>
    <name evidence="12" type="ORF">ACFQ4E_00295</name>
</gene>
<dbReference type="EMBL" id="JBHTMU010000001">
    <property type="protein sequence ID" value="MFD1340854.1"/>
    <property type="molecule type" value="Genomic_DNA"/>
</dbReference>
<evidence type="ECO:0000313" key="13">
    <source>
        <dbReference type="Proteomes" id="UP001597135"/>
    </source>
</evidence>